<accession>Q24SM5</accession>
<dbReference type="PANTHER" id="PTHR34138:SF1">
    <property type="entry name" value="CELL SHAPE-DETERMINING PROTEIN MREC"/>
    <property type="match status" value="1"/>
</dbReference>
<sequence>MVRKRVTGTGIMVLVFFLVLGVLVSIRLTGLGSQFPNPIGGVLQRVLSPVEGVILRAGNSLKDNTRVFWNFGDVQKENEELRTRVEQLTGDNLKLKEQVLAGLRYNELDSKMFKSPDVDKYTKIGASIISRNPNAWYQTLTINRGTNDGVAVDDPVIVALGLVGKIVSVTPTTSEVLLITDSEGQVSALVRGSTGSPTFGIVEGTYKRTSRLEAEGNLQMLLRRDDNVNVGDLVLTSGLGGVYPKDIPVGKVEQIQLDGSGLLKTAYISPLVNFDSLEEIYIIEKSGGQ</sequence>
<dbReference type="InterPro" id="IPR042175">
    <property type="entry name" value="Cell/Rod_MreC_2"/>
</dbReference>
<evidence type="ECO:0000259" key="7">
    <source>
        <dbReference type="Pfam" id="PF04085"/>
    </source>
</evidence>
<dbReference type="NCBIfam" id="TIGR00219">
    <property type="entry name" value="mreC"/>
    <property type="match status" value="1"/>
</dbReference>
<evidence type="ECO:0000313" key="8">
    <source>
        <dbReference type="EMBL" id="BAE84967.1"/>
    </source>
</evidence>
<keyword evidence="9" id="KW-1185">Reference proteome</keyword>
<dbReference type="HOGENOM" id="CLU_042663_1_2_9"/>
<evidence type="ECO:0000256" key="2">
    <source>
        <dbReference type="ARBA" id="ARBA00013855"/>
    </source>
</evidence>
<protein>
    <recommendedName>
        <fullName evidence="2 5">Cell shape-determining protein MreC</fullName>
    </recommendedName>
    <alternativeName>
        <fullName evidence="4 5">Cell shape protein MreC</fullName>
    </alternativeName>
</protein>
<dbReference type="InterPro" id="IPR055342">
    <property type="entry name" value="MreC_beta-barrel_core"/>
</dbReference>
<gene>
    <name evidence="8" type="ordered locus">DSY3178</name>
</gene>
<dbReference type="GO" id="GO:0005886">
    <property type="term" value="C:plasma membrane"/>
    <property type="evidence" value="ECO:0007669"/>
    <property type="project" value="TreeGrafter"/>
</dbReference>
<feature type="coiled-coil region" evidence="6">
    <location>
        <begin position="71"/>
        <end position="98"/>
    </location>
</feature>
<evidence type="ECO:0000256" key="1">
    <source>
        <dbReference type="ARBA" id="ARBA00009369"/>
    </source>
</evidence>
<evidence type="ECO:0000256" key="6">
    <source>
        <dbReference type="SAM" id="Coils"/>
    </source>
</evidence>
<dbReference type="Pfam" id="PF04085">
    <property type="entry name" value="MreC"/>
    <property type="match status" value="1"/>
</dbReference>
<feature type="domain" description="Rod shape-determining protein MreC beta-barrel core" evidence="7">
    <location>
        <begin position="128"/>
        <end position="284"/>
    </location>
</feature>
<dbReference type="PIRSF" id="PIRSF038471">
    <property type="entry name" value="MreC"/>
    <property type="match status" value="1"/>
</dbReference>
<keyword evidence="3 5" id="KW-0133">Cell shape</keyword>
<comment type="similarity">
    <text evidence="1 5">Belongs to the MreC family.</text>
</comment>
<dbReference type="GO" id="GO:0008360">
    <property type="term" value="P:regulation of cell shape"/>
    <property type="evidence" value="ECO:0007669"/>
    <property type="project" value="UniProtKB-KW"/>
</dbReference>
<dbReference type="eggNOG" id="COG1792">
    <property type="taxonomic scope" value="Bacteria"/>
</dbReference>
<dbReference type="AlphaFoldDB" id="Q24SM5"/>
<keyword evidence="6" id="KW-0175">Coiled coil</keyword>
<evidence type="ECO:0000256" key="5">
    <source>
        <dbReference type="PIRNR" id="PIRNR038471"/>
    </source>
</evidence>
<dbReference type="Gene3D" id="2.40.10.350">
    <property type="entry name" value="Rod shape-determining protein MreC, domain 2"/>
    <property type="match status" value="1"/>
</dbReference>
<dbReference type="Gene3D" id="2.40.10.340">
    <property type="entry name" value="Rod shape-determining protein MreC, domain 1"/>
    <property type="match status" value="1"/>
</dbReference>
<reference evidence="8 9" key="1">
    <citation type="journal article" date="2006" name="J. Bacteriol.">
        <title>Complete genome sequence of the dehalorespiring bacterium Desulfitobacterium hafniense Y51 and comparison with Dehalococcoides ethenogenes 195.</title>
        <authorList>
            <person name="Nonaka H."/>
            <person name="Keresztes G."/>
            <person name="Shinoda Y."/>
            <person name="Ikenaga Y."/>
            <person name="Abe M."/>
            <person name="Naito K."/>
            <person name="Inatomi K."/>
            <person name="Furukawa K."/>
            <person name="Inui M."/>
            <person name="Yukawa H."/>
        </authorList>
    </citation>
    <scope>NUCLEOTIDE SEQUENCE [LARGE SCALE GENOMIC DNA]</scope>
    <source>
        <strain evidence="8 9">Y51</strain>
    </source>
</reference>
<proteinExistence type="inferred from homology"/>
<evidence type="ECO:0000313" key="9">
    <source>
        <dbReference type="Proteomes" id="UP000001946"/>
    </source>
</evidence>
<dbReference type="EMBL" id="AP008230">
    <property type="protein sequence ID" value="BAE84967.1"/>
    <property type="molecule type" value="Genomic_DNA"/>
</dbReference>
<comment type="function">
    <text evidence="5">Involved in formation and maintenance of cell shape.</text>
</comment>
<evidence type="ECO:0000256" key="4">
    <source>
        <dbReference type="ARBA" id="ARBA00032089"/>
    </source>
</evidence>
<evidence type="ECO:0000256" key="3">
    <source>
        <dbReference type="ARBA" id="ARBA00022960"/>
    </source>
</evidence>
<dbReference type="InterPro" id="IPR042177">
    <property type="entry name" value="Cell/Rod_1"/>
</dbReference>
<dbReference type="InterPro" id="IPR007221">
    <property type="entry name" value="MreC"/>
</dbReference>
<name>Q24SM5_DESHY</name>
<organism evidence="8 9">
    <name type="scientific">Desulfitobacterium hafniense (strain Y51)</name>
    <dbReference type="NCBI Taxonomy" id="138119"/>
    <lineage>
        <taxon>Bacteria</taxon>
        <taxon>Bacillati</taxon>
        <taxon>Bacillota</taxon>
        <taxon>Clostridia</taxon>
        <taxon>Eubacteriales</taxon>
        <taxon>Desulfitobacteriaceae</taxon>
        <taxon>Desulfitobacterium</taxon>
    </lineage>
</organism>
<dbReference type="PANTHER" id="PTHR34138">
    <property type="entry name" value="CELL SHAPE-DETERMINING PROTEIN MREC"/>
    <property type="match status" value="1"/>
</dbReference>
<dbReference type="KEGG" id="dsy:DSY3178"/>
<dbReference type="Proteomes" id="UP000001946">
    <property type="component" value="Chromosome"/>
</dbReference>
<dbReference type="STRING" id="138119.DSY3178"/>